<dbReference type="Gene3D" id="2.60.40.2440">
    <property type="entry name" value="Carbohydrate binding type-21 domain"/>
    <property type="match status" value="1"/>
</dbReference>
<evidence type="ECO:0000259" key="15">
    <source>
        <dbReference type="PROSITE" id="PS51159"/>
    </source>
</evidence>
<feature type="compositionally biased region" description="Polar residues" evidence="13">
    <location>
        <begin position="960"/>
        <end position="974"/>
    </location>
</feature>
<protein>
    <recommendedName>
        <fullName evidence="10">Protein phosphatase 1 regulatory subunit 3A</fullName>
    </recommendedName>
    <alternativeName>
        <fullName evidence="11">Protein phosphatase 1 glycogen-associated regulatory subunit</fullName>
    </alternativeName>
    <alternativeName>
        <fullName evidence="12">Protein phosphatase type-1 glycogen targeting subunit</fullName>
    </alternativeName>
</protein>
<dbReference type="PANTHER" id="PTHR12307:SF2">
    <property type="entry name" value="PROTEIN PHOSPHATASE 1 REGULATORY SUBUNIT 3A"/>
    <property type="match status" value="1"/>
</dbReference>
<feature type="compositionally biased region" description="Basic and acidic residues" evidence="13">
    <location>
        <begin position="657"/>
        <end position="680"/>
    </location>
</feature>
<evidence type="ECO:0000256" key="7">
    <source>
        <dbReference type="ARBA" id="ARBA00023277"/>
    </source>
</evidence>
<feature type="region of interest" description="Disordered" evidence="13">
    <location>
        <begin position="960"/>
        <end position="1065"/>
    </location>
</feature>
<dbReference type="PROSITE" id="PS51159">
    <property type="entry name" value="CBM21"/>
    <property type="match status" value="1"/>
</dbReference>
<evidence type="ECO:0000256" key="1">
    <source>
        <dbReference type="ARBA" id="ARBA00004167"/>
    </source>
</evidence>
<feature type="region of interest" description="Disordered" evidence="13">
    <location>
        <begin position="390"/>
        <end position="427"/>
    </location>
</feature>
<feature type="region of interest" description="Disordered" evidence="13">
    <location>
        <begin position="922"/>
        <end position="946"/>
    </location>
</feature>
<keyword evidence="4 14" id="KW-0812">Transmembrane</keyword>
<keyword evidence="7" id="KW-0119">Carbohydrate metabolism</keyword>
<evidence type="ECO:0000256" key="14">
    <source>
        <dbReference type="SAM" id="Phobius"/>
    </source>
</evidence>
<feature type="region of interest" description="Disordered" evidence="13">
    <location>
        <begin position="352"/>
        <end position="375"/>
    </location>
</feature>
<keyword evidence="17" id="KW-1185">Reference proteome</keyword>
<feature type="transmembrane region" description="Helical" evidence="14">
    <location>
        <begin position="1084"/>
        <end position="1117"/>
    </location>
</feature>
<keyword evidence="2" id="KW-0597">Phosphoprotein</keyword>
<dbReference type="Ensembl" id="ENSCLAT00000005924.1">
    <property type="protein sequence ID" value="ENSCLAP00000005823.1"/>
    <property type="gene ID" value="ENSCLAG00000004128.1"/>
</dbReference>
<dbReference type="FunFam" id="2.60.40.2440:FF:000004">
    <property type="entry name" value="protein phosphatase 1 regulatory subunit 3A"/>
    <property type="match status" value="1"/>
</dbReference>
<comment type="function">
    <text evidence="8">Seems to act as a glycogen-targeting subunit for PP1. PP1 is essential for cell division, and participates in the regulation of glycogen metabolism, muscle contractility and protein synthesis. Plays an important role in glycogen synthesis but is not essential for insulin activation of glycogen synthase.</text>
</comment>
<dbReference type="OMA" id="DCWELPS"/>
<keyword evidence="5 14" id="KW-1133">Transmembrane helix</keyword>
<dbReference type="PANTHER" id="PTHR12307">
    <property type="entry name" value="PROTEIN PHOSPHATASE 1 REGULATORY SUBUNIT"/>
    <property type="match status" value="1"/>
</dbReference>
<organism evidence="16 17">
    <name type="scientific">Chinchilla lanigera</name>
    <name type="common">Long-tailed chinchilla</name>
    <name type="synonym">Chinchilla villidera</name>
    <dbReference type="NCBI Taxonomy" id="34839"/>
    <lineage>
        <taxon>Eukaryota</taxon>
        <taxon>Metazoa</taxon>
        <taxon>Chordata</taxon>
        <taxon>Craniata</taxon>
        <taxon>Vertebrata</taxon>
        <taxon>Euteleostomi</taxon>
        <taxon>Mammalia</taxon>
        <taxon>Eutheria</taxon>
        <taxon>Euarchontoglires</taxon>
        <taxon>Glires</taxon>
        <taxon>Rodentia</taxon>
        <taxon>Hystricomorpha</taxon>
        <taxon>Chinchillidae</taxon>
        <taxon>Chinchilla</taxon>
    </lineage>
</organism>
<evidence type="ECO:0000256" key="6">
    <source>
        <dbReference type="ARBA" id="ARBA00023136"/>
    </source>
</evidence>
<evidence type="ECO:0000256" key="12">
    <source>
        <dbReference type="ARBA" id="ARBA00076542"/>
    </source>
</evidence>
<feature type="compositionally biased region" description="Basic and acidic residues" evidence="13">
    <location>
        <begin position="525"/>
        <end position="537"/>
    </location>
</feature>
<comment type="subcellular location">
    <subcellularLocation>
        <location evidence="1">Membrane</location>
        <topology evidence="1">Single-pass membrane protein</topology>
    </subcellularLocation>
</comment>
<dbReference type="AlphaFoldDB" id="A0A8C2UXR5"/>
<evidence type="ECO:0000256" key="10">
    <source>
        <dbReference type="ARBA" id="ARBA00070078"/>
    </source>
</evidence>
<feature type="domain" description="CBM21" evidence="15">
    <location>
        <begin position="142"/>
        <end position="250"/>
    </location>
</feature>
<dbReference type="InterPro" id="IPR038175">
    <property type="entry name" value="CBM21_dom_sf"/>
</dbReference>
<evidence type="ECO:0000256" key="11">
    <source>
        <dbReference type="ARBA" id="ARBA00075720"/>
    </source>
</evidence>
<feature type="compositionally biased region" description="Polar residues" evidence="13">
    <location>
        <begin position="922"/>
        <end position="931"/>
    </location>
</feature>
<evidence type="ECO:0000256" key="9">
    <source>
        <dbReference type="ARBA" id="ARBA00063069"/>
    </source>
</evidence>
<proteinExistence type="predicted"/>
<dbReference type="Pfam" id="PF03370">
    <property type="entry name" value="CBM_21"/>
    <property type="match status" value="1"/>
</dbReference>
<evidence type="ECO:0000313" key="17">
    <source>
        <dbReference type="Proteomes" id="UP000694398"/>
    </source>
</evidence>
<evidence type="ECO:0000256" key="2">
    <source>
        <dbReference type="ARBA" id="ARBA00022553"/>
    </source>
</evidence>
<reference evidence="16" key="2">
    <citation type="submission" date="2025-09" db="UniProtKB">
        <authorList>
            <consortium name="Ensembl"/>
        </authorList>
    </citation>
    <scope>IDENTIFICATION</scope>
</reference>
<dbReference type="GO" id="GO:0005979">
    <property type="term" value="P:regulation of glycogen biosynthetic process"/>
    <property type="evidence" value="ECO:0007669"/>
    <property type="project" value="TreeGrafter"/>
</dbReference>
<feature type="region of interest" description="Disordered" evidence="13">
    <location>
        <begin position="657"/>
        <end position="688"/>
    </location>
</feature>
<accession>A0A8C2UXR5</accession>
<dbReference type="GO" id="GO:0016020">
    <property type="term" value="C:membrane"/>
    <property type="evidence" value="ECO:0007669"/>
    <property type="project" value="UniProtKB-SubCell"/>
</dbReference>
<evidence type="ECO:0000256" key="3">
    <source>
        <dbReference type="ARBA" id="ARBA00022600"/>
    </source>
</evidence>
<dbReference type="InterPro" id="IPR005036">
    <property type="entry name" value="CBM21_dom"/>
</dbReference>
<feature type="compositionally biased region" description="Polar residues" evidence="13">
    <location>
        <begin position="857"/>
        <end position="879"/>
    </location>
</feature>
<comment type="subunit">
    <text evidence="9">Interacts with PPP1CC catalytic subunit of PP1, and associates with glycogen.</text>
</comment>
<feature type="compositionally biased region" description="Polar residues" evidence="13">
    <location>
        <begin position="1042"/>
        <end position="1065"/>
    </location>
</feature>
<feature type="region of interest" description="Disordered" evidence="13">
    <location>
        <begin position="19"/>
        <end position="78"/>
    </location>
</feature>
<evidence type="ECO:0000256" key="5">
    <source>
        <dbReference type="ARBA" id="ARBA00022989"/>
    </source>
</evidence>
<feature type="compositionally biased region" description="Basic and acidic residues" evidence="13">
    <location>
        <begin position="403"/>
        <end position="421"/>
    </location>
</feature>
<feature type="region of interest" description="Disordered" evidence="13">
    <location>
        <begin position="844"/>
        <end position="879"/>
    </location>
</feature>
<dbReference type="Proteomes" id="UP000694398">
    <property type="component" value="Unassembled WGS sequence"/>
</dbReference>
<sequence length="1130" mass="126158">MSAPTSCTVLSYLISESPMEPAEVPSQISKDNFLEVPNLPDSAGEDEEVKTTFRPGFSPQPSRRSSESSEDMYLDNSTSGTRRVSFADTFGFNLVSIKEFDSWELPSVSTEFELRKDIFHTEEYILSPLFDLPSSKEDLMQQLQVQKAILESTEYPPGSTSMKGIIRVLNVSFEKLVYVRMSLDDWQTYYDILAEYVPNSCDGETDQFSFKISLVPPYQKDGSKVEFCIRYETSIGTFWSNNNGANYILLCQKKEQEPEPEKPREEVSSRQKKGCLKVKSSKEESSVTSEEYNFEESKFADTDIPTIVCSYEDKEDLEAGNQNVKDGNRKHDEHNEEGLELMINQHLIRTRSAASRDGKDTFASDPVNFPNKAEGLEKKKIHGELCTDSFERPSSVESSLKGDSYHSEKHSSRNEHGHQLSEDATSDMQEIQPALEGTNADESVQVRLGSEEVLDDSANPAHRSGRLRISCSSLDQRVAGGLNENHEGGAKKSDIKDQECLSRDFHSGLYEYVERPSENGSSKQDYGKVKGDKEQRVHVGVNKKQSKNFQSSLHDQERKLGYSEVSMEGIEARKKDLVDLLRKDTSIPAQAIAVDTSPSSRTDLNWEETTLTVLESDHSTGEGMNSEEIITKVRSSKHRNVLRDDYLFQVEEKKSDWINPEDRGKNSQHKQDQNSRESQEKVTGNKANIAEQIRGQADCEDMCGEGDNTSLSATPTEELFTCQKTECDALYSLTDHGVTEEAQAGAAYIIKTTSESTPESMSASEKAIIAKLPQETARCDRPIEVKETAFDPHEGRDDDSHYSFCQRDTAGVIYDNEFEKESHSDICNVRAEEIEKERSMHMYSPGETHDREKFGAGNTTSAEESSQVITSNQKETSNLDSHLEVLSTGERTFAENSNLGHVQKLSKKADLEAAVHSAFNSGANRASQNGPHISGHHLKTSAPAHEQAVENTVTTINLQSTSAESENNCATSEVQGHLGSKPKEASPSSGRSSGCGEERRAGRVSQPGERSVEKSAGPMILISEPPENTEEARQENEGLLSSGRSQYPSGEQASESSTSASFPVQESEAQSNESLFSKYANSKIPYFLLFLIFLVTIYQYDLMIGLAFYIFSLYWLYWEEGRQRESVQKK</sequence>
<gene>
    <name evidence="16" type="primary">PPP1R3A</name>
</gene>
<reference evidence="16" key="1">
    <citation type="submission" date="2025-08" db="UniProtKB">
        <authorList>
            <consortium name="Ensembl"/>
        </authorList>
    </citation>
    <scope>IDENTIFICATION</scope>
</reference>
<evidence type="ECO:0000256" key="8">
    <source>
        <dbReference type="ARBA" id="ARBA00058944"/>
    </source>
</evidence>
<dbReference type="GO" id="GO:2001069">
    <property type="term" value="F:glycogen binding"/>
    <property type="evidence" value="ECO:0007669"/>
    <property type="project" value="TreeGrafter"/>
</dbReference>
<dbReference type="InterPro" id="IPR050782">
    <property type="entry name" value="PP1_regulatory_subunit_3"/>
</dbReference>
<dbReference type="CDD" id="cd22255">
    <property type="entry name" value="PBD_PPP1R3A"/>
    <property type="match status" value="1"/>
</dbReference>
<evidence type="ECO:0000313" key="16">
    <source>
        <dbReference type="Ensembl" id="ENSCLAP00000005823.1"/>
    </source>
</evidence>
<keyword evidence="6 14" id="KW-0472">Membrane</keyword>
<evidence type="ECO:0000256" key="13">
    <source>
        <dbReference type="SAM" id="MobiDB-lite"/>
    </source>
</evidence>
<evidence type="ECO:0000256" key="4">
    <source>
        <dbReference type="ARBA" id="ARBA00022692"/>
    </source>
</evidence>
<dbReference type="GO" id="GO:0000164">
    <property type="term" value="C:protein phosphatase type 1 complex"/>
    <property type="evidence" value="ECO:0007669"/>
    <property type="project" value="TreeGrafter"/>
</dbReference>
<dbReference type="GeneTree" id="ENSGT00940000157682"/>
<keyword evidence="3" id="KW-0321">Glycogen metabolism</keyword>
<name>A0A8C2UXR5_CHILA</name>
<dbReference type="GO" id="GO:0008157">
    <property type="term" value="F:protein phosphatase 1 binding"/>
    <property type="evidence" value="ECO:0007669"/>
    <property type="project" value="TreeGrafter"/>
</dbReference>
<dbReference type="GO" id="GO:0005977">
    <property type="term" value="P:glycogen metabolic process"/>
    <property type="evidence" value="ECO:0007669"/>
    <property type="project" value="UniProtKB-KW"/>
</dbReference>
<feature type="region of interest" description="Disordered" evidence="13">
    <location>
        <begin position="512"/>
        <end position="556"/>
    </location>
</feature>